<accession>A0ABW7YN65</accession>
<dbReference type="RefSeq" id="WP_397079071.1">
    <property type="nucleotide sequence ID" value="NZ_JBITGY010000001.1"/>
</dbReference>
<dbReference type="SUPFAM" id="SSF53474">
    <property type="entry name" value="alpha/beta-Hydrolases"/>
    <property type="match status" value="1"/>
</dbReference>
<sequence length="511" mass="54103">MKILLAAAVLLTGSVDAGGDMGRNAGGTVAGAAGGAVVTTDAGAVRGKVSGDVRIFSGIRYATAARWEAPKPAAPWTGVKDATKPGSPCPQVGADYAKITSEDEDCLFLNVTTPARRGTKRPVMVWIHGDGAVGAGHYSDTRTLAREGGAVVVTINYRLGVFGGFGYPGLRNSGTFGLQDQQEALRWVRRNAAAFGGDPGNVTVFGVSYGASAIGGHLTSPGAEGLFHKAVLQSGEAMMDMPAGSMLPGLPAAPYMLWRSTAEVEETGKVFAAQLGCAGLDCLRKLPVKKILAVPQIMNAFQGLAYGNEVLPEVPAKSIAAGRFHRVPVLAGATKDEHRLFAAMRGKISYPDVLKETFGERAGAVAKEYPLERYGHPSVAWGAVMTDRLWAVSTHAQNTALAKRVPVYAYEFADRDAPMFLDVPADFDLGAYHAGDLPYLFPGEKEKLSPAQWKLSGQMVAYWTNFARTGDPNGKGLPAWPRLGKGGTLSLEPGKIRPIDYAAGHRLDFWN</sequence>
<proteinExistence type="predicted"/>
<feature type="chain" id="PRO_5046245186" evidence="1">
    <location>
        <begin position="18"/>
        <end position="511"/>
    </location>
</feature>
<protein>
    <submittedName>
        <fullName evidence="3">Carboxylesterase/lipase family protein</fullName>
    </submittedName>
</protein>
<reference evidence="3 4" key="1">
    <citation type="submission" date="2024-10" db="EMBL/GenBank/DDBJ databases">
        <title>The Natural Products Discovery Center: Release of the First 8490 Sequenced Strains for Exploring Actinobacteria Biosynthetic Diversity.</title>
        <authorList>
            <person name="Kalkreuter E."/>
            <person name="Kautsar S.A."/>
            <person name="Yang D."/>
            <person name="Bader C.D."/>
            <person name="Teijaro C.N."/>
            <person name="Fluegel L."/>
            <person name="Davis C.M."/>
            <person name="Simpson J.R."/>
            <person name="Lauterbach L."/>
            <person name="Steele A.D."/>
            <person name="Gui C."/>
            <person name="Meng S."/>
            <person name="Li G."/>
            <person name="Viehrig K."/>
            <person name="Ye F."/>
            <person name="Su P."/>
            <person name="Kiefer A.F."/>
            <person name="Nichols A."/>
            <person name="Cepeda A.J."/>
            <person name="Yan W."/>
            <person name="Fan B."/>
            <person name="Jiang Y."/>
            <person name="Adhikari A."/>
            <person name="Zheng C.-J."/>
            <person name="Schuster L."/>
            <person name="Cowan T.M."/>
            <person name="Smanski M.J."/>
            <person name="Chevrette M.G."/>
            <person name="De Carvalho L.P.S."/>
            <person name="Shen B."/>
        </authorList>
    </citation>
    <scope>NUCLEOTIDE SEQUENCE [LARGE SCALE GENOMIC DNA]</scope>
    <source>
        <strain evidence="3 4">NPDC050545</strain>
    </source>
</reference>
<gene>
    <name evidence="3" type="ORF">ACIBG2_05140</name>
</gene>
<evidence type="ECO:0000313" key="3">
    <source>
        <dbReference type="EMBL" id="MFI6496743.1"/>
    </source>
</evidence>
<evidence type="ECO:0000259" key="2">
    <source>
        <dbReference type="Pfam" id="PF00135"/>
    </source>
</evidence>
<evidence type="ECO:0000256" key="1">
    <source>
        <dbReference type="SAM" id="SignalP"/>
    </source>
</evidence>
<feature type="domain" description="Carboxylesterase type B" evidence="2">
    <location>
        <begin position="36"/>
        <end position="485"/>
    </location>
</feature>
<dbReference type="EMBL" id="JBITGY010000001">
    <property type="protein sequence ID" value="MFI6496743.1"/>
    <property type="molecule type" value="Genomic_DNA"/>
</dbReference>
<keyword evidence="1" id="KW-0732">Signal</keyword>
<keyword evidence="4" id="KW-1185">Reference proteome</keyword>
<feature type="signal peptide" evidence="1">
    <location>
        <begin position="1"/>
        <end position="17"/>
    </location>
</feature>
<dbReference type="Pfam" id="PF00135">
    <property type="entry name" value="COesterase"/>
    <property type="match status" value="1"/>
</dbReference>
<evidence type="ECO:0000313" key="4">
    <source>
        <dbReference type="Proteomes" id="UP001612741"/>
    </source>
</evidence>
<dbReference type="Gene3D" id="3.40.50.1820">
    <property type="entry name" value="alpha/beta hydrolase"/>
    <property type="match status" value="1"/>
</dbReference>
<name>A0ABW7YN65_9ACTN</name>
<dbReference type="InterPro" id="IPR029058">
    <property type="entry name" value="AB_hydrolase_fold"/>
</dbReference>
<dbReference type="Proteomes" id="UP001612741">
    <property type="component" value="Unassembled WGS sequence"/>
</dbReference>
<dbReference type="InterPro" id="IPR002018">
    <property type="entry name" value="CarbesteraseB"/>
</dbReference>
<organism evidence="3 4">
    <name type="scientific">Nonomuraea typhae</name>
    <dbReference type="NCBI Taxonomy" id="2603600"/>
    <lineage>
        <taxon>Bacteria</taxon>
        <taxon>Bacillati</taxon>
        <taxon>Actinomycetota</taxon>
        <taxon>Actinomycetes</taxon>
        <taxon>Streptosporangiales</taxon>
        <taxon>Streptosporangiaceae</taxon>
        <taxon>Nonomuraea</taxon>
    </lineage>
</organism>
<dbReference type="PANTHER" id="PTHR11559">
    <property type="entry name" value="CARBOXYLESTERASE"/>
    <property type="match status" value="1"/>
</dbReference>
<comment type="caution">
    <text evidence="3">The sequence shown here is derived from an EMBL/GenBank/DDBJ whole genome shotgun (WGS) entry which is preliminary data.</text>
</comment>
<dbReference type="InterPro" id="IPR050309">
    <property type="entry name" value="Type-B_Carboxylest/Lipase"/>
</dbReference>